<dbReference type="InterPro" id="IPR017938">
    <property type="entry name" value="Riboflavin_synthase-like_b-brl"/>
</dbReference>
<dbReference type="PANTHER" id="PTHR30157">
    <property type="entry name" value="FERRIC REDUCTASE, NADPH-DEPENDENT"/>
    <property type="match status" value="1"/>
</dbReference>
<evidence type="ECO:0000313" key="4">
    <source>
        <dbReference type="Proteomes" id="UP000240259"/>
    </source>
</evidence>
<dbReference type="Pfam" id="PF08021">
    <property type="entry name" value="FAD_binding_9"/>
    <property type="match status" value="1"/>
</dbReference>
<feature type="domain" description="FAD-binding FR-type" evidence="2">
    <location>
        <begin position="108"/>
        <end position="232"/>
    </location>
</feature>
<dbReference type="InterPro" id="IPR039374">
    <property type="entry name" value="SIP_fam"/>
</dbReference>
<dbReference type="Gene3D" id="3.40.50.80">
    <property type="entry name" value="Nucleotide-binding domain of ferredoxin-NADP reductase (FNR) module"/>
    <property type="match status" value="1"/>
</dbReference>
<dbReference type="InterPro" id="IPR007037">
    <property type="entry name" value="SIP_rossman_dom"/>
</dbReference>
<dbReference type="GO" id="GO:0016491">
    <property type="term" value="F:oxidoreductase activity"/>
    <property type="evidence" value="ECO:0007669"/>
    <property type="project" value="InterPro"/>
</dbReference>
<dbReference type="CDD" id="cd06193">
    <property type="entry name" value="siderophore_interacting"/>
    <property type="match status" value="1"/>
</dbReference>
<reference evidence="3 4" key="1">
    <citation type="submission" date="2018-03" db="EMBL/GenBank/DDBJ databases">
        <title>Genome sequence of the symbiotic type strain Mesorhizobium helmanticense CSLC115NT isolated from Lotus corniculatus nodules.</title>
        <authorList>
            <person name="Sannazzaro A.I."/>
            <person name="Torres Tejerizo G.A."/>
            <person name="Dip D."/>
            <person name="Caballero M."/>
            <person name="Pistorio M."/>
            <person name="Estrella M.J."/>
        </authorList>
    </citation>
    <scope>NUCLEOTIDE SEQUENCE [LARGE SCALE GENOMIC DNA]</scope>
    <source>
        <strain evidence="3 4">CSLC115N</strain>
    </source>
</reference>
<dbReference type="Gene3D" id="3.30.310.50">
    <property type="entry name" value="Alpha-D-phosphohexomutase, C-terminal domain"/>
    <property type="match status" value="1"/>
</dbReference>
<dbReference type="PROSITE" id="PS51384">
    <property type="entry name" value="FAD_FR"/>
    <property type="match status" value="1"/>
</dbReference>
<dbReference type="EMBL" id="PZJX01000038">
    <property type="protein sequence ID" value="PTE08657.1"/>
    <property type="molecule type" value="Genomic_DNA"/>
</dbReference>
<dbReference type="PANTHER" id="PTHR30157:SF0">
    <property type="entry name" value="NADPH-DEPENDENT FERRIC-CHELATE REDUCTASE"/>
    <property type="match status" value="1"/>
</dbReference>
<dbReference type="InterPro" id="IPR013113">
    <property type="entry name" value="SIP_FAD-bd"/>
</dbReference>
<dbReference type="OrthoDB" id="9814826at2"/>
<dbReference type="InterPro" id="IPR014543">
    <property type="entry name" value="UCP028291"/>
</dbReference>
<dbReference type="Gene3D" id="2.40.30.10">
    <property type="entry name" value="Translation factors"/>
    <property type="match status" value="1"/>
</dbReference>
<dbReference type="AlphaFoldDB" id="A0A2T4ISP4"/>
<dbReference type="InterPro" id="IPR017927">
    <property type="entry name" value="FAD-bd_FR_type"/>
</dbReference>
<dbReference type="RefSeq" id="WP_107650905.1">
    <property type="nucleotide sequence ID" value="NZ_PZJX01000038.1"/>
</dbReference>
<dbReference type="InterPro" id="IPR039261">
    <property type="entry name" value="FNR_nucleotide-bd"/>
</dbReference>
<dbReference type="Proteomes" id="UP000240259">
    <property type="component" value="Unassembled WGS sequence"/>
</dbReference>
<evidence type="ECO:0000313" key="3">
    <source>
        <dbReference type="EMBL" id="PTE08657.1"/>
    </source>
</evidence>
<dbReference type="Pfam" id="PF09981">
    <property type="entry name" value="DUF2218"/>
    <property type="match status" value="1"/>
</dbReference>
<accession>A0A2T4ISP4</accession>
<organism evidence="3 4">
    <name type="scientific">Mesorhizobium helmanticense</name>
    <dbReference type="NCBI Taxonomy" id="1776423"/>
    <lineage>
        <taxon>Bacteria</taxon>
        <taxon>Pseudomonadati</taxon>
        <taxon>Pseudomonadota</taxon>
        <taxon>Alphaproteobacteria</taxon>
        <taxon>Hyphomicrobiales</taxon>
        <taxon>Phyllobacteriaceae</taxon>
        <taxon>Mesorhizobium</taxon>
    </lineage>
</organism>
<comment type="caution">
    <text evidence="3">The sequence shown here is derived from an EMBL/GenBank/DDBJ whole genome shotgun (WGS) entry which is preliminary data.</text>
</comment>
<evidence type="ECO:0000259" key="2">
    <source>
        <dbReference type="PROSITE" id="PS51384"/>
    </source>
</evidence>
<proteinExistence type="inferred from homology"/>
<dbReference type="Pfam" id="PF04954">
    <property type="entry name" value="SIP"/>
    <property type="match status" value="1"/>
</dbReference>
<sequence>MADMPRNLKASAEIALSCPQDIMQRLCTHFADHGDVAIDGACSRIDTAFGSASMEACQRCLRVFAEGNDETSLAYVKLSIAEHLLHFASAENPAIVWQGDGAAGQPLPYFREMRVVRTTSVTPHMRRLTLAGSDLGRFATGGLHVRLLLPRDGAVSAWPVTGEDGRPAWPGAERRPDVRIYTIRRIDVDNGEVDIDFVLHDGDGMPGARFAANARIGDVVGMTGPGGGGIPAADWCLLAGDETALPAIGRIVEALPAGVHAVIRIEVADGDEEQTLVSEASLDIKWLHRNGVAPGKSTLLQDAVREVHWPEDGRSVFAWAGCEHRSFRAIRSYLRQDRKLKRDAHLVVAYWRCGYEGDSARTD</sequence>
<comment type="similarity">
    <text evidence="1">Belongs to the SIP oxidoreductase family.</text>
</comment>
<keyword evidence="4" id="KW-1185">Reference proteome</keyword>
<gene>
    <name evidence="3" type="ORF">C9427_20470</name>
</gene>
<dbReference type="SUPFAM" id="SSF63380">
    <property type="entry name" value="Riboflavin synthase domain-like"/>
    <property type="match status" value="1"/>
</dbReference>
<protein>
    <submittedName>
        <fullName evidence="3">Phage tail protein</fullName>
    </submittedName>
</protein>
<name>A0A2T4ISP4_9HYPH</name>
<evidence type="ECO:0000256" key="1">
    <source>
        <dbReference type="ARBA" id="ARBA00035644"/>
    </source>
</evidence>